<dbReference type="Proteomes" id="UP000231152">
    <property type="component" value="Unassembled WGS sequence"/>
</dbReference>
<organism evidence="1 2">
    <name type="scientific">Candidatus Uhrbacteria bacterium CG10_big_fil_rev_8_21_14_0_10_48_11</name>
    <dbReference type="NCBI Taxonomy" id="1975037"/>
    <lineage>
        <taxon>Bacteria</taxon>
        <taxon>Candidatus Uhriibacteriota</taxon>
    </lineage>
</organism>
<comment type="caution">
    <text evidence="1">The sequence shown here is derived from an EMBL/GenBank/DDBJ whole genome shotgun (WGS) entry which is preliminary data.</text>
</comment>
<sequence>MTKIKNTLDRLRAVSEVEGIDDNPEEAGKRDAEFATTREDIETAVSNGTVTAVSQLVPRALYHNGRSYGDDMGVLRNSVLRAGVSELAKSGNADAQAAEAAIKEVLAVEAAIQ</sequence>
<proteinExistence type="predicted"/>
<gene>
    <name evidence="1" type="ORF">COV04_00840</name>
</gene>
<evidence type="ECO:0000313" key="2">
    <source>
        <dbReference type="Proteomes" id="UP000231152"/>
    </source>
</evidence>
<accession>A0A2M8LFG2</accession>
<evidence type="ECO:0000313" key="1">
    <source>
        <dbReference type="EMBL" id="PJE76187.1"/>
    </source>
</evidence>
<dbReference type="EMBL" id="PFET01000004">
    <property type="protein sequence ID" value="PJE76187.1"/>
    <property type="molecule type" value="Genomic_DNA"/>
</dbReference>
<protein>
    <submittedName>
        <fullName evidence="1">Uncharacterized protein</fullName>
    </submittedName>
</protein>
<dbReference type="AlphaFoldDB" id="A0A2M8LFG2"/>
<reference evidence="1 2" key="1">
    <citation type="submission" date="2017-09" db="EMBL/GenBank/DDBJ databases">
        <title>Depth-based differentiation of microbial function through sediment-hosted aquifers and enrichment of novel symbionts in the deep terrestrial subsurface.</title>
        <authorList>
            <person name="Probst A.J."/>
            <person name="Ladd B."/>
            <person name="Jarett J.K."/>
            <person name="Geller-Mcgrath D.E."/>
            <person name="Sieber C.M."/>
            <person name="Emerson J.B."/>
            <person name="Anantharaman K."/>
            <person name="Thomas B.C."/>
            <person name="Malmstrom R."/>
            <person name="Stieglmeier M."/>
            <person name="Klingl A."/>
            <person name="Woyke T."/>
            <person name="Ryan C.M."/>
            <person name="Banfield J.F."/>
        </authorList>
    </citation>
    <scope>NUCLEOTIDE SEQUENCE [LARGE SCALE GENOMIC DNA]</scope>
    <source>
        <strain evidence="1">CG10_big_fil_rev_8_21_14_0_10_48_11</strain>
    </source>
</reference>
<name>A0A2M8LFG2_9BACT</name>